<dbReference type="EMBL" id="CM010723">
    <property type="protein sequence ID" value="RZC77900.1"/>
    <property type="molecule type" value="Genomic_DNA"/>
</dbReference>
<dbReference type="InterPro" id="IPR002893">
    <property type="entry name" value="Znf_MYND"/>
</dbReference>
<dbReference type="Pfam" id="PF13181">
    <property type="entry name" value="TPR_8"/>
    <property type="match status" value="1"/>
</dbReference>
<dbReference type="Gene3D" id="2.170.270.10">
    <property type="entry name" value="SET domain"/>
    <property type="match status" value="1"/>
</dbReference>
<dbReference type="SUPFAM" id="SSF48452">
    <property type="entry name" value="TPR-like"/>
    <property type="match status" value="1"/>
</dbReference>
<reference evidence="6 7" key="1">
    <citation type="journal article" date="2018" name="Science">
        <title>The opium poppy genome and morphinan production.</title>
        <authorList>
            <person name="Guo L."/>
            <person name="Winzer T."/>
            <person name="Yang X."/>
            <person name="Li Y."/>
            <person name="Ning Z."/>
            <person name="He Z."/>
            <person name="Teodor R."/>
            <person name="Lu Y."/>
            <person name="Bowser T.A."/>
            <person name="Graham I.A."/>
            <person name="Ye K."/>
        </authorList>
    </citation>
    <scope>NUCLEOTIDE SEQUENCE [LARGE SCALE GENOMIC DNA]</scope>
    <source>
        <strain evidence="7">cv. HN1</strain>
        <tissue evidence="6">Leaves</tissue>
    </source>
</reference>
<keyword evidence="3" id="KW-0862">Zinc</keyword>
<dbReference type="Pfam" id="PF01753">
    <property type="entry name" value="zf-MYND"/>
    <property type="match status" value="1"/>
</dbReference>
<keyword evidence="4" id="KW-0802">TPR repeat</keyword>
<dbReference type="SMART" id="SM00028">
    <property type="entry name" value="TPR"/>
    <property type="match status" value="4"/>
</dbReference>
<evidence type="ECO:0000313" key="7">
    <source>
        <dbReference type="Proteomes" id="UP000316621"/>
    </source>
</evidence>
<feature type="domain" description="MYND-type" evidence="5">
    <location>
        <begin position="237"/>
        <end position="268"/>
    </location>
</feature>
<organism evidence="6 7">
    <name type="scientific">Papaver somniferum</name>
    <name type="common">Opium poppy</name>
    <dbReference type="NCBI Taxonomy" id="3469"/>
    <lineage>
        <taxon>Eukaryota</taxon>
        <taxon>Viridiplantae</taxon>
        <taxon>Streptophyta</taxon>
        <taxon>Embryophyta</taxon>
        <taxon>Tracheophyta</taxon>
        <taxon>Spermatophyta</taxon>
        <taxon>Magnoliopsida</taxon>
        <taxon>Ranunculales</taxon>
        <taxon>Papaveraceae</taxon>
        <taxon>Papaveroideae</taxon>
        <taxon>Papaver</taxon>
    </lineage>
</organism>
<dbReference type="AlphaFoldDB" id="A0A4Y7KZT0"/>
<keyword evidence="2" id="KW-0863">Zinc-finger</keyword>
<sequence length="861" mass="95571">MEKLKSVVPSNIMRMISESTADDLPSTCSSLLDFFLSLQLFHDVVRELTDPELGLCRKDAGAALDFKKKGNECFASGDYAKALSFYSQALRSAPMDKGDETDKNLVPTLYVNRASTLHKMGLTVESVRDCNRAVVRLPSYTKAWYRRGMANASMGNYEDAIQDLDIAMNMELSSGGNSKIKEELEIIKKQSRRVKNSPKKASNMNCSSIVDVSQASLIHFEEPYAVIITKACRKTHCHFCLNELPADTVPCSSCSMTLYCSQYCQEQAIGQKPGIDLNVIPALGNVSTDLKRYVERISLENNSGHPVADSNPTWVAEHRHECGGVHWPAVLPAEIVLAGRVLVKKIEAKKYSKGDVDSPKALELCHNYGCMTPETKLEIHIYAIVLTYCLQLSYADEVSLSGLSQVRYSYLGKCDEPSCNSKLYRNALMNVRLDIYVHMEYKWCGVKKLAVLISQIKVNSMAVVHMKSPDACEQGKHSGGLSPMDNTLTNQIEQVRVGQAIYSTGSLFNHSCQPNVHAYFLSRSLLIRSTEFVEAGYPLEISYGPQVGQGDLKDRQKVLEDQYSFRCQCSGCSELNLSDIVINALACVKPSCFGAVVDRSMVNGKRQGANWIQDVSTISCLEQPLPIDKQKRDDVSEVAHLLFEHKDGLETDLGYCLNCRSYRDLESSQKAIRQAEINIKSTYYYLKAPLKKKAPLGEVDFTVLSYTVTETCGPLQSRVTTGKLDRRIISDALGSLDILRLTMHAYNKYIAQVEDSFAEAFCSIGDFQSSVQHCKASIKILEKLYNPNHIVIGNELVKLASLQQCLGDNTSALDSINRLDAIFSLYYGSHAAKVVPYLNSLKREASKLLQLGDTASSSESN</sequence>
<accession>A0A4Y7KZT0</accession>
<proteinExistence type="predicted"/>
<dbReference type="PANTHER" id="PTHR47337:SF1">
    <property type="entry name" value="TETRATRICOPEPTIDE REPEAT (TPR)-LIKE SUPERFAMILY PROTEIN"/>
    <property type="match status" value="1"/>
</dbReference>
<dbReference type="PANTHER" id="PTHR47337">
    <property type="entry name" value="TETRATRICOPEPTIDE REPEAT (TPR)-LIKE SUPERFAMILY PROTEIN"/>
    <property type="match status" value="1"/>
</dbReference>
<dbReference type="GO" id="GO:0008270">
    <property type="term" value="F:zinc ion binding"/>
    <property type="evidence" value="ECO:0007669"/>
    <property type="project" value="UniProtKB-KW"/>
</dbReference>
<dbReference type="Gramene" id="RZC77900">
    <property type="protein sequence ID" value="RZC77900"/>
    <property type="gene ID" value="C5167_002090"/>
</dbReference>
<keyword evidence="1" id="KW-0479">Metal-binding</keyword>
<dbReference type="SUPFAM" id="SSF82199">
    <property type="entry name" value="SET domain"/>
    <property type="match status" value="1"/>
</dbReference>
<feature type="repeat" description="TPR" evidence="4">
    <location>
        <begin position="141"/>
        <end position="174"/>
    </location>
</feature>
<dbReference type="Gene3D" id="1.25.40.10">
    <property type="entry name" value="Tetratricopeptide repeat domain"/>
    <property type="match status" value="2"/>
</dbReference>
<dbReference type="SUPFAM" id="SSF144232">
    <property type="entry name" value="HIT/MYND zinc finger-like"/>
    <property type="match status" value="1"/>
</dbReference>
<dbReference type="InterPro" id="IPR011990">
    <property type="entry name" value="TPR-like_helical_dom_sf"/>
</dbReference>
<evidence type="ECO:0000256" key="4">
    <source>
        <dbReference type="PROSITE-ProRule" id="PRU00339"/>
    </source>
</evidence>
<protein>
    <recommendedName>
        <fullName evidence="5">MYND-type domain-containing protein</fullName>
    </recommendedName>
</protein>
<dbReference type="InterPro" id="IPR019734">
    <property type="entry name" value="TPR_rpt"/>
</dbReference>
<evidence type="ECO:0000256" key="3">
    <source>
        <dbReference type="ARBA" id="ARBA00022833"/>
    </source>
</evidence>
<evidence type="ECO:0000313" key="6">
    <source>
        <dbReference type="EMBL" id="RZC77900.1"/>
    </source>
</evidence>
<dbReference type="InterPro" id="IPR046341">
    <property type="entry name" value="SET_dom_sf"/>
</dbReference>
<keyword evidence="7" id="KW-1185">Reference proteome</keyword>
<dbReference type="Proteomes" id="UP000316621">
    <property type="component" value="Chromosome 9"/>
</dbReference>
<dbReference type="OMA" id="FDCTCPA"/>
<evidence type="ECO:0000259" key="5">
    <source>
        <dbReference type="Pfam" id="PF01753"/>
    </source>
</evidence>
<dbReference type="PROSITE" id="PS50005">
    <property type="entry name" value="TPR"/>
    <property type="match status" value="2"/>
</dbReference>
<dbReference type="STRING" id="3469.A0A4Y7KZT0"/>
<evidence type="ECO:0000256" key="2">
    <source>
        <dbReference type="ARBA" id="ARBA00022771"/>
    </source>
</evidence>
<feature type="repeat" description="TPR" evidence="4">
    <location>
        <begin position="63"/>
        <end position="96"/>
    </location>
</feature>
<evidence type="ECO:0000256" key="1">
    <source>
        <dbReference type="ARBA" id="ARBA00022723"/>
    </source>
</evidence>
<name>A0A4Y7KZT0_PAPSO</name>
<gene>
    <name evidence="6" type="ORF">C5167_002090</name>
</gene>